<evidence type="ECO:0000259" key="5">
    <source>
        <dbReference type="PROSITE" id="PS51900"/>
    </source>
</evidence>
<accession>A0A1H8HZ56</accession>
<proteinExistence type="predicted"/>
<name>A0A1H8HZ56_9RHOB</name>
<protein>
    <recommendedName>
        <fullName evidence="5">Core-binding (CB) domain-containing protein</fullName>
    </recommendedName>
</protein>
<evidence type="ECO:0000256" key="3">
    <source>
        <dbReference type="ARBA" id="ARBA00023172"/>
    </source>
</evidence>
<dbReference type="Gene3D" id="1.10.150.130">
    <property type="match status" value="1"/>
</dbReference>
<keyword evidence="1" id="KW-0229">DNA integration</keyword>
<keyword evidence="7" id="KW-1185">Reference proteome</keyword>
<dbReference type="GO" id="GO:0003677">
    <property type="term" value="F:DNA binding"/>
    <property type="evidence" value="ECO:0007669"/>
    <property type="project" value="UniProtKB-UniRule"/>
</dbReference>
<sequence>MPQRLRQRRRADGSWRVWWEPGKALAAAGWKSVELSADKPTWSIREAEKLNRDVDLARAGKTPARTGGRSIDAVIQRYRAEAFPDLAPKTQKSYDALLRLISAKWGEDHVSDFTKPVIYNWYQALLRTGSPRRAQALVRMMSSLMGHAELLGWRSEDSNPCLRLKMRTPKPRKRTASWDEIDSLVQAADALGWPVMGQMVLFATYHGQRETDLILARRADFRRQDVQLPGDASPRRLWLWQLTRSKRGTEGVLPVHDACAPMLDAREDLAPEAPIFADPVNDAPFNEETFQTRWQRLRTTAAEALPSVATLQFRDLRRTFGVMARSAAVGRDDIGDVLGNSAARDPLLGETYMPADFPAAMRAIGAITRPAKGPEKRKA</sequence>
<dbReference type="SUPFAM" id="SSF56349">
    <property type="entry name" value="DNA breaking-rejoining enzymes"/>
    <property type="match status" value="1"/>
</dbReference>
<dbReference type="InterPro" id="IPR010998">
    <property type="entry name" value="Integrase_recombinase_N"/>
</dbReference>
<gene>
    <name evidence="6" type="ORF">SAMN04488011_10545</name>
</gene>
<evidence type="ECO:0000313" key="6">
    <source>
        <dbReference type="EMBL" id="SEN61185.1"/>
    </source>
</evidence>
<evidence type="ECO:0000256" key="2">
    <source>
        <dbReference type="ARBA" id="ARBA00023125"/>
    </source>
</evidence>
<evidence type="ECO:0000256" key="4">
    <source>
        <dbReference type="PROSITE-ProRule" id="PRU01248"/>
    </source>
</evidence>
<evidence type="ECO:0000313" key="7">
    <source>
        <dbReference type="Proteomes" id="UP000199372"/>
    </source>
</evidence>
<dbReference type="Proteomes" id="UP000199372">
    <property type="component" value="Unassembled WGS sequence"/>
</dbReference>
<keyword evidence="3" id="KW-0233">DNA recombination</keyword>
<dbReference type="InterPro" id="IPR013762">
    <property type="entry name" value="Integrase-like_cat_sf"/>
</dbReference>
<keyword evidence="2 4" id="KW-0238">DNA-binding</keyword>
<feature type="domain" description="Core-binding (CB)" evidence="5">
    <location>
        <begin position="69"/>
        <end position="149"/>
    </location>
</feature>
<evidence type="ECO:0000256" key="1">
    <source>
        <dbReference type="ARBA" id="ARBA00022908"/>
    </source>
</evidence>
<dbReference type="EMBL" id="FOCM01000005">
    <property type="protein sequence ID" value="SEN61185.1"/>
    <property type="molecule type" value="Genomic_DNA"/>
</dbReference>
<dbReference type="InterPro" id="IPR044068">
    <property type="entry name" value="CB"/>
</dbReference>
<organism evidence="6 7">
    <name type="scientific">Palleronia pelagia</name>
    <dbReference type="NCBI Taxonomy" id="387096"/>
    <lineage>
        <taxon>Bacteria</taxon>
        <taxon>Pseudomonadati</taxon>
        <taxon>Pseudomonadota</taxon>
        <taxon>Alphaproteobacteria</taxon>
        <taxon>Rhodobacterales</taxon>
        <taxon>Roseobacteraceae</taxon>
        <taxon>Palleronia</taxon>
    </lineage>
</organism>
<dbReference type="PROSITE" id="PS51900">
    <property type="entry name" value="CB"/>
    <property type="match status" value="1"/>
</dbReference>
<dbReference type="GO" id="GO:0015074">
    <property type="term" value="P:DNA integration"/>
    <property type="evidence" value="ECO:0007669"/>
    <property type="project" value="UniProtKB-KW"/>
</dbReference>
<reference evidence="7" key="1">
    <citation type="submission" date="2016-10" db="EMBL/GenBank/DDBJ databases">
        <authorList>
            <person name="Varghese N."/>
            <person name="Submissions S."/>
        </authorList>
    </citation>
    <scope>NUCLEOTIDE SEQUENCE [LARGE SCALE GENOMIC DNA]</scope>
    <source>
        <strain evidence="7">DSM 26893</strain>
    </source>
</reference>
<dbReference type="AlphaFoldDB" id="A0A1H8HZ56"/>
<dbReference type="GO" id="GO:0006310">
    <property type="term" value="P:DNA recombination"/>
    <property type="evidence" value="ECO:0007669"/>
    <property type="project" value="UniProtKB-KW"/>
</dbReference>
<dbReference type="Gene3D" id="1.10.443.10">
    <property type="entry name" value="Intergrase catalytic core"/>
    <property type="match status" value="1"/>
</dbReference>
<dbReference type="InterPro" id="IPR011010">
    <property type="entry name" value="DNA_brk_join_enz"/>
</dbReference>